<dbReference type="SUPFAM" id="SSF52047">
    <property type="entry name" value="RNI-like"/>
    <property type="match status" value="1"/>
</dbReference>
<proteinExistence type="predicted"/>
<feature type="region of interest" description="Disordered" evidence="4">
    <location>
        <begin position="301"/>
        <end position="400"/>
    </location>
</feature>
<organism evidence="5 6">
    <name type="scientific">Lachancea nothofagi CBS 11611</name>
    <dbReference type="NCBI Taxonomy" id="1266666"/>
    <lineage>
        <taxon>Eukaryota</taxon>
        <taxon>Fungi</taxon>
        <taxon>Dikarya</taxon>
        <taxon>Ascomycota</taxon>
        <taxon>Saccharomycotina</taxon>
        <taxon>Saccharomycetes</taxon>
        <taxon>Saccharomycetales</taxon>
        <taxon>Saccharomycetaceae</taxon>
        <taxon>Lachancea</taxon>
    </lineage>
</organism>
<gene>
    <name evidence="5" type="ORF">LANO_0H09472G</name>
</gene>
<feature type="compositionally biased region" description="Basic and acidic residues" evidence="4">
    <location>
        <begin position="50"/>
        <end position="59"/>
    </location>
</feature>
<feature type="compositionally biased region" description="Basic and acidic residues" evidence="4">
    <location>
        <begin position="486"/>
        <end position="505"/>
    </location>
</feature>
<dbReference type="Gene3D" id="3.80.10.10">
    <property type="entry name" value="Ribonuclease Inhibitor"/>
    <property type="match status" value="1"/>
</dbReference>
<dbReference type="GO" id="GO:0006913">
    <property type="term" value="P:nucleocytoplasmic transport"/>
    <property type="evidence" value="ECO:0007669"/>
    <property type="project" value="TreeGrafter"/>
</dbReference>
<evidence type="ECO:0000256" key="3">
    <source>
        <dbReference type="ARBA" id="ARBA00022737"/>
    </source>
</evidence>
<feature type="region of interest" description="Disordered" evidence="4">
    <location>
        <begin position="1"/>
        <end position="246"/>
    </location>
</feature>
<evidence type="ECO:0000313" key="6">
    <source>
        <dbReference type="Proteomes" id="UP000189911"/>
    </source>
</evidence>
<protein>
    <submittedName>
        <fullName evidence="5">LANO_0H09472g1_1</fullName>
    </submittedName>
</protein>
<feature type="region of interest" description="Disordered" evidence="4">
    <location>
        <begin position="472"/>
        <end position="547"/>
    </location>
</feature>
<evidence type="ECO:0000256" key="4">
    <source>
        <dbReference type="SAM" id="MobiDB-lite"/>
    </source>
</evidence>
<feature type="region of interest" description="Disordered" evidence="4">
    <location>
        <begin position="1307"/>
        <end position="1332"/>
    </location>
</feature>
<keyword evidence="3" id="KW-0677">Repeat</keyword>
<keyword evidence="2" id="KW-0433">Leucine-rich repeat</keyword>
<evidence type="ECO:0000256" key="1">
    <source>
        <dbReference type="ARBA" id="ARBA00022468"/>
    </source>
</evidence>
<dbReference type="InterPro" id="IPR027038">
    <property type="entry name" value="RanGap"/>
</dbReference>
<dbReference type="GO" id="GO:0005096">
    <property type="term" value="F:GTPase activator activity"/>
    <property type="evidence" value="ECO:0007669"/>
    <property type="project" value="UniProtKB-KW"/>
</dbReference>
<feature type="region of interest" description="Disordered" evidence="4">
    <location>
        <begin position="266"/>
        <end position="286"/>
    </location>
</feature>
<dbReference type="PANTHER" id="PTHR24113">
    <property type="entry name" value="RAN GTPASE-ACTIVATING PROTEIN 1"/>
    <property type="match status" value="1"/>
</dbReference>
<evidence type="ECO:0000256" key="2">
    <source>
        <dbReference type="ARBA" id="ARBA00022614"/>
    </source>
</evidence>
<feature type="compositionally biased region" description="Polar residues" evidence="4">
    <location>
        <begin position="346"/>
        <end position="356"/>
    </location>
</feature>
<feature type="compositionally biased region" description="Basic and acidic residues" evidence="4">
    <location>
        <begin position="104"/>
        <end position="118"/>
    </location>
</feature>
<reference evidence="6" key="1">
    <citation type="submission" date="2016-03" db="EMBL/GenBank/DDBJ databases">
        <authorList>
            <person name="Devillers Hugo."/>
        </authorList>
    </citation>
    <scope>NUCLEOTIDE SEQUENCE [LARGE SCALE GENOMIC DNA]</scope>
</reference>
<feature type="compositionally biased region" description="Acidic residues" evidence="4">
    <location>
        <begin position="380"/>
        <end position="389"/>
    </location>
</feature>
<sequence length="1353" mass="149917">MSEGSQRLQKSDEAELRRKKHLECCNVEWLTRNTSPAQKRDIKVQTGEKAQTEAKDPKQKQVKTPESNHGDGSARSKEPKQPEWSGRPTDDVSRSGSPEIRASSTREPRRYSRERRNSVSEQKCLNENGHSGLNPHDPSLSIRRTKSLSLNSKGHIEENKPGFLRSLFSRKKKAPPRKEAAKRSSGFFERSSRPEVPKPPSTAPSVTQEEPLKSSTVPNNNDNKTLLTDLPMPPISRSKTVPISPDDEDIKLENFLQRFRSATISSGNAVRSPPRSIPGKFSRPNTAKSKATFSIDEDVNSIDDTSSQHHFDAKGRPVPAHPTKSSFPPALKKCNRTPRTEKSKRTSISSPTTTNKFGAFLKRVTSHTDEQSSRTSLMDSESDSEDEEGSGGFQNGAKINIPGLEDLRPLRKVSFATNTYFNDPPQQICSKNPRRGEVEVKSDGSVVIHRLTPEEKREILQRTTAGIVVGGSGHLKLLSNPTVNEDDVKRNEERKPETSLSRNEEADSTSNEDLNCVQNDVASSAQKNSSDLEKATANNEEEVSVNKAASEVKIDKPMISRRSACSLDSNVSITSEDNDEPYPPTDVKIPHDVVYTRCCHLREILPIPAMLKQLKKGSTDPIPLLQLRNPKPSLIEVLSFSDFLSIAPVLCLSLDGVNLSTEMLNVIMCALTHKKEFEKLSLRNTPLDHDGWRILCYFVSGCKSLRAIDLTMVPGISINVQKPSKSSQKSRVVRMECSLENRKEMNWDLLTASLATNSGLEEIILSGATMSLPQFKNFIELGCMQTERLGLAYNQLTVGQCTLLAEWLVRSKVTGLDMAFNDLRGKLGRFSSTLIEKMQHNSNVFKYLSLNSTNLEVAEDSTSRNNDVLKLISSLCYCDNLKLLDLSNNPQIFPHITRHLTNYLPVFVNLIRLQLDFNNIPPTSVVTLAEVLPMCQKLSYVSMRGTKLDCAAGCALAAAMRKSSSLLTLDLDLEGVSEKIRDKLSLYGMRNLETALNKVNDVGSTGMSDNLLCLQKELSDLLTEKPVKKEDVAAATQSFVARLTKARSFINKMTEDLFKLRVEGNLTTGGKETLIRFCFIDATFERGLRLLAQRYDNSISLPSHPTDDLDFEGSDMKRVGSTATLSSKNFSESGHSALLPFHYPPIETQDPADDAVEIKEDGPDTLGSHARDQLKEEGSILRKTHGIKEHVKKNNEICRSQIDSEGKLGFSNAGATTDSSLDPHALKKAVSELDSDEIKDFILTNDISSVAELLEELRRRGVNLNDIFKKRHEQCASGTLGGVLSDGSVSDVKKSKTVTGVQANLQDEVARKEKGSSSDSETDTDISNEGEAIDRVYDEVLDNIERVRTNSHV</sequence>
<dbReference type="InterPro" id="IPR032675">
    <property type="entry name" value="LRR_dom_sf"/>
</dbReference>
<dbReference type="GO" id="GO:0005829">
    <property type="term" value="C:cytosol"/>
    <property type="evidence" value="ECO:0007669"/>
    <property type="project" value="TreeGrafter"/>
</dbReference>
<evidence type="ECO:0000313" key="5">
    <source>
        <dbReference type="EMBL" id="SCV05528.1"/>
    </source>
</evidence>
<dbReference type="GO" id="GO:0048471">
    <property type="term" value="C:perinuclear region of cytoplasm"/>
    <property type="evidence" value="ECO:0007669"/>
    <property type="project" value="TreeGrafter"/>
</dbReference>
<feature type="compositionally biased region" description="Polar residues" evidence="4">
    <location>
        <begin position="203"/>
        <end position="218"/>
    </location>
</feature>
<keyword evidence="6" id="KW-1185">Reference proteome</keyword>
<dbReference type="OrthoDB" id="8436363at2759"/>
<keyword evidence="1" id="KW-0343">GTPase activation</keyword>
<dbReference type="Proteomes" id="UP000189911">
    <property type="component" value="Chromosome H"/>
</dbReference>
<name>A0A1G4KM71_9SACH</name>
<accession>A0A1G4KM71</accession>
<feature type="compositionally biased region" description="Basic and acidic residues" evidence="4">
    <location>
        <begin position="66"/>
        <end position="81"/>
    </location>
</feature>
<dbReference type="GO" id="GO:0005634">
    <property type="term" value="C:nucleus"/>
    <property type="evidence" value="ECO:0007669"/>
    <property type="project" value="TreeGrafter"/>
</dbReference>
<feature type="compositionally biased region" description="Polar residues" evidence="4">
    <location>
        <begin position="508"/>
        <end position="529"/>
    </location>
</feature>
<dbReference type="GO" id="GO:0031267">
    <property type="term" value="F:small GTPase binding"/>
    <property type="evidence" value="ECO:0007669"/>
    <property type="project" value="TreeGrafter"/>
</dbReference>
<dbReference type="PANTHER" id="PTHR24113:SF12">
    <property type="entry name" value="RAN GTPASE-ACTIVATING PROTEIN 1"/>
    <property type="match status" value="1"/>
</dbReference>
<feature type="compositionally biased region" description="Low complexity" evidence="4">
    <location>
        <begin position="219"/>
        <end position="230"/>
    </location>
</feature>
<dbReference type="EMBL" id="LT598447">
    <property type="protein sequence ID" value="SCV05528.1"/>
    <property type="molecule type" value="Genomic_DNA"/>
</dbReference>
<feature type="compositionally biased region" description="Basic and acidic residues" evidence="4">
    <location>
        <begin position="306"/>
        <end position="315"/>
    </location>
</feature>